<dbReference type="RefSeq" id="WP_184576687.1">
    <property type="nucleotide sequence ID" value="NZ_JACHJL010000018.1"/>
</dbReference>
<gene>
    <name evidence="7" type="ORF">FHS42_005805</name>
</gene>
<dbReference type="AlphaFoldDB" id="A0A7W9V2C8"/>
<accession>A0A7W9V2C8</accession>
<evidence type="ECO:0000259" key="6">
    <source>
        <dbReference type="PROSITE" id="PS50931"/>
    </source>
</evidence>
<evidence type="ECO:0000313" key="8">
    <source>
        <dbReference type="Proteomes" id="UP000588098"/>
    </source>
</evidence>
<dbReference type="InterPro" id="IPR036388">
    <property type="entry name" value="WH-like_DNA-bd_sf"/>
</dbReference>
<keyword evidence="4" id="KW-0804">Transcription</keyword>
<dbReference type="Pfam" id="PF00126">
    <property type="entry name" value="HTH_1"/>
    <property type="match status" value="1"/>
</dbReference>
<evidence type="ECO:0000256" key="4">
    <source>
        <dbReference type="ARBA" id="ARBA00023163"/>
    </source>
</evidence>
<organism evidence="7 8">
    <name type="scientific">Streptomyces zagrosensis</name>
    <dbReference type="NCBI Taxonomy" id="1042984"/>
    <lineage>
        <taxon>Bacteria</taxon>
        <taxon>Bacillati</taxon>
        <taxon>Actinomycetota</taxon>
        <taxon>Actinomycetes</taxon>
        <taxon>Kitasatosporales</taxon>
        <taxon>Streptomycetaceae</taxon>
        <taxon>Streptomyces</taxon>
    </lineage>
</organism>
<dbReference type="Proteomes" id="UP000588098">
    <property type="component" value="Unassembled WGS sequence"/>
</dbReference>
<protein>
    <submittedName>
        <fullName evidence="7">DNA-binding transcriptional LysR family regulator</fullName>
    </submittedName>
</protein>
<feature type="compositionally biased region" description="Polar residues" evidence="5">
    <location>
        <begin position="356"/>
        <end position="375"/>
    </location>
</feature>
<dbReference type="InterPro" id="IPR000847">
    <property type="entry name" value="LysR_HTH_N"/>
</dbReference>
<evidence type="ECO:0000313" key="7">
    <source>
        <dbReference type="EMBL" id="MBB5938714.1"/>
    </source>
</evidence>
<dbReference type="GO" id="GO:0032993">
    <property type="term" value="C:protein-DNA complex"/>
    <property type="evidence" value="ECO:0007669"/>
    <property type="project" value="TreeGrafter"/>
</dbReference>
<keyword evidence="3 7" id="KW-0238">DNA-binding</keyword>
<evidence type="ECO:0000256" key="2">
    <source>
        <dbReference type="ARBA" id="ARBA00023015"/>
    </source>
</evidence>
<dbReference type="PRINTS" id="PR00039">
    <property type="entry name" value="HTHLYSR"/>
</dbReference>
<evidence type="ECO:0000256" key="3">
    <source>
        <dbReference type="ARBA" id="ARBA00023125"/>
    </source>
</evidence>
<dbReference type="GO" id="GO:0003677">
    <property type="term" value="F:DNA binding"/>
    <property type="evidence" value="ECO:0007669"/>
    <property type="project" value="UniProtKB-KW"/>
</dbReference>
<proteinExistence type="inferred from homology"/>
<dbReference type="SUPFAM" id="SSF53850">
    <property type="entry name" value="Periplasmic binding protein-like II"/>
    <property type="match status" value="1"/>
</dbReference>
<dbReference type="Pfam" id="PF03466">
    <property type="entry name" value="LysR_substrate"/>
    <property type="match status" value="1"/>
</dbReference>
<comment type="similarity">
    <text evidence="1">Belongs to the LysR transcriptional regulatory family.</text>
</comment>
<dbReference type="InterPro" id="IPR036390">
    <property type="entry name" value="WH_DNA-bd_sf"/>
</dbReference>
<name>A0A7W9V2C8_9ACTN</name>
<keyword evidence="8" id="KW-1185">Reference proteome</keyword>
<feature type="domain" description="HTH lysR-type" evidence="6">
    <location>
        <begin position="11"/>
        <end position="64"/>
    </location>
</feature>
<dbReference type="SUPFAM" id="SSF46785">
    <property type="entry name" value="Winged helix' DNA-binding domain"/>
    <property type="match status" value="1"/>
</dbReference>
<sequence length="375" mass="40137">MAGLDGPAVYQLRSLLTLAEELHFGRAAARLYITQPALSQQIRSLEQRLGVRLFTRTSRRVELTPMGQALLPRVRNVVGAADELRDAARCFSADDDAVALRLGLAGWSAALEATHQVVTAITAQHPDVKVELKVLDMAEQSTALAMGKVDAAFVYLPVPAGCHAEPLTTEPRVVCLSSSDPLADRPTLRLADLADRAVVGLAPDVSHDERSFWATDPRPDGTPVSYTDHQVRRIDSLLSAVSFDGAIAFLPAVATELFPRPDIRYRPVVDLEPCTFAIVWPTSHRANPHTAVLESICRQLREQGLPAGTKRASDETPASPGEPGAGPGTGTGTGTGIARSGIRGDAAWSRRRRLIAQTTIPTQGTARATDTGVTL</sequence>
<dbReference type="EMBL" id="JACHJL010000018">
    <property type="protein sequence ID" value="MBB5938714.1"/>
    <property type="molecule type" value="Genomic_DNA"/>
</dbReference>
<dbReference type="GO" id="GO:0003700">
    <property type="term" value="F:DNA-binding transcription factor activity"/>
    <property type="evidence" value="ECO:0007669"/>
    <property type="project" value="InterPro"/>
</dbReference>
<evidence type="ECO:0000256" key="1">
    <source>
        <dbReference type="ARBA" id="ARBA00009437"/>
    </source>
</evidence>
<reference evidence="7 8" key="1">
    <citation type="submission" date="2020-08" db="EMBL/GenBank/DDBJ databases">
        <title>Genomic Encyclopedia of Type Strains, Phase III (KMG-III): the genomes of soil and plant-associated and newly described type strains.</title>
        <authorList>
            <person name="Whitman W."/>
        </authorList>
    </citation>
    <scope>NUCLEOTIDE SEQUENCE [LARGE SCALE GENOMIC DNA]</scope>
    <source>
        <strain evidence="7 8">CECT 8305</strain>
    </source>
</reference>
<dbReference type="PANTHER" id="PTHR30346:SF0">
    <property type="entry name" value="HCA OPERON TRANSCRIPTIONAL ACTIVATOR HCAR"/>
    <property type="match status" value="1"/>
</dbReference>
<dbReference type="CDD" id="cd08414">
    <property type="entry name" value="PBP2_LTTR_aromatics_like"/>
    <property type="match status" value="1"/>
</dbReference>
<dbReference type="PROSITE" id="PS50931">
    <property type="entry name" value="HTH_LYSR"/>
    <property type="match status" value="1"/>
</dbReference>
<evidence type="ECO:0000256" key="5">
    <source>
        <dbReference type="SAM" id="MobiDB-lite"/>
    </source>
</evidence>
<feature type="region of interest" description="Disordered" evidence="5">
    <location>
        <begin position="305"/>
        <end position="375"/>
    </location>
</feature>
<dbReference type="InterPro" id="IPR005119">
    <property type="entry name" value="LysR_subst-bd"/>
</dbReference>
<dbReference type="FunFam" id="1.10.10.10:FF:000001">
    <property type="entry name" value="LysR family transcriptional regulator"/>
    <property type="match status" value="1"/>
</dbReference>
<comment type="caution">
    <text evidence="7">The sequence shown here is derived from an EMBL/GenBank/DDBJ whole genome shotgun (WGS) entry which is preliminary data.</text>
</comment>
<keyword evidence="2" id="KW-0805">Transcription regulation</keyword>
<dbReference type="Gene3D" id="3.40.190.10">
    <property type="entry name" value="Periplasmic binding protein-like II"/>
    <property type="match status" value="2"/>
</dbReference>
<dbReference type="PANTHER" id="PTHR30346">
    <property type="entry name" value="TRANSCRIPTIONAL DUAL REGULATOR HCAR-RELATED"/>
    <property type="match status" value="1"/>
</dbReference>
<dbReference type="Gene3D" id="1.10.10.10">
    <property type="entry name" value="Winged helix-like DNA-binding domain superfamily/Winged helix DNA-binding domain"/>
    <property type="match status" value="1"/>
</dbReference>
<feature type="compositionally biased region" description="Gly residues" evidence="5">
    <location>
        <begin position="323"/>
        <end position="335"/>
    </location>
</feature>